<dbReference type="EMBL" id="JAQGEF010000016">
    <property type="protein sequence ID" value="MDA3615723.1"/>
    <property type="molecule type" value="Genomic_DNA"/>
</dbReference>
<accession>A0ABT4ULK7</accession>
<dbReference type="InterPro" id="IPR007300">
    <property type="entry name" value="CidB/LrgB"/>
</dbReference>
<feature type="transmembrane region" description="Helical" evidence="5">
    <location>
        <begin position="6"/>
        <end position="24"/>
    </location>
</feature>
<evidence type="ECO:0000256" key="1">
    <source>
        <dbReference type="ARBA" id="ARBA00004141"/>
    </source>
</evidence>
<evidence type="ECO:0000313" key="7">
    <source>
        <dbReference type="Proteomes" id="UP001210231"/>
    </source>
</evidence>
<dbReference type="Pfam" id="PF04172">
    <property type="entry name" value="LrgB"/>
    <property type="match status" value="1"/>
</dbReference>
<dbReference type="PANTHER" id="PTHR30249">
    <property type="entry name" value="PUTATIVE SEROTONIN TRANSPORTER"/>
    <property type="match status" value="1"/>
</dbReference>
<feature type="transmembrane region" description="Helical" evidence="5">
    <location>
        <begin position="202"/>
        <end position="225"/>
    </location>
</feature>
<keyword evidence="3 5" id="KW-1133">Transmembrane helix</keyword>
<comment type="caution">
    <text evidence="6">The sequence shown here is derived from an EMBL/GenBank/DDBJ whole genome shotgun (WGS) entry which is preliminary data.</text>
</comment>
<organism evidence="6 7">
    <name type="scientific">Polluticaenibacter yanchengensis</name>
    <dbReference type="NCBI Taxonomy" id="3014562"/>
    <lineage>
        <taxon>Bacteria</taxon>
        <taxon>Pseudomonadati</taxon>
        <taxon>Bacteroidota</taxon>
        <taxon>Chitinophagia</taxon>
        <taxon>Chitinophagales</taxon>
        <taxon>Chitinophagaceae</taxon>
        <taxon>Polluticaenibacter</taxon>
    </lineage>
</organism>
<proteinExistence type="predicted"/>
<keyword evidence="2 5" id="KW-0812">Transmembrane</keyword>
<feature type="transmembrane region" description="Helical" evidence="5">
    <location>
        <begin position="90"/>
        <end position="112"/>
    </location>
</feature>
<evidence type="ECO:0000313" key="6">
    <source>
        <dbReference type="EMBL" id="MDA3615723.1"/>
    </source>
</evidence>
<keyword evidence="4 5" id="KW-0472">Membrane</keyword>
<dbReference type="Proteomes" id="UP001210231">
    <property type="component" value="Unassembled WGS sequence"/>
</dbReference>
<name>A0ABT4ULK7_9BACT</name>
<dbReference type="PANTHER" id="PTHR30249:SF0">
    <property type="entry name" value="PLASTIDAL GLYCOLATE_GLYCERATE TRANSLOCATOR 1, CHLOROPLASTIC"/>
    <property type="match status" value="1"/>
</dbReference>
<feature type="transmembrane region" description="Helical" evidence="5">
    <location>
        <begin position="31"/>
        <end position="54"/>
    </location>
</feature>
<dbReference type="RefSeq" id="WP_407032049.1">
    <property type="nucleotide sequence ID" value="NZ_JAQGEF010000016.1"/>
</dbReference>
<reference evidence="6 7" key="1">
    <citation type="submission" date="2022-12" db="EMBL/GenBank/DDBJ databases">
        <title>Chitinophagaceae gen. sp. nov., a new member of the family Chitinophagaceae, isolated from soil in a chemical factory.</title>
        <authorList>
            <person name="Ke Z."/>
        </authorList>
    </citation>
    <scope>NUCLEOTIDE SEQUENCE [LARGE SCALE GENOMIC DNA]</scope>
    <source>
        <strain evidence="6 7">LY-5</strain>
    </source>
</reference>
<feature type="transmembrane region" description="Helical" evidence="5">
    <location>
        <begin position="148"/>
        <end position="168"/>
    </location>
</feature>
<evidence type="ECO:0000256" key="2">
    <source>
        <dbReference type="ARBA" id="ARBA00022692"/>
    </source>
</evidence>
<gene>
    <name evidence="6" type="ORF">O3P16_12950</name>
</gene>
<protein>
    <submittedName>
        <fullName evidence="6">LrgB family protein</fullName>
    </submittedName>
</protein>
<evidence type="ECO:0000256" key="4">
    <source>
        <dbReference type="ARBA" id="ARBA00023136"/>
    </source>
</evidence>
<sequence>MNYLSNPVFLLFLTLTLYAFGNYLTSKRKWILFNPIIISMVVLINYCLVLNIPYEQYKEAGQYIDFFLQPSIVALAIPLYTQWEHIKKQLFPIITSQLAGCIVGVVSVVLLAKWTGAENDIILSLAPKSVSTPIALEVSKSIHGIPSITAACVMMTGIFGSMVGFHIMNLSQISNPMSQGIAMGTASHALGTLKAMEVSKKYGAFASVGMIFNGILTSILAPIILRFLMPYLD</sequence>
<evidence type="ECO:0000256" key="5">
    <source>
        <dbReference type="SAM" id="Phobius"/>
    </source>
</evidence>
<comment type="subcellular location">
    <subcellularLocation>
        <location evidence="1">Membrane</location>
        <topology evidence="1">Multi-pass membrane protein</topology>
    </subcellularLocation>
</comment>
<evidence type="ECO:0000256" key="3">
    <source>
        <dbReference type="ARBA" id="ARBA00022989"/>
    </source>
</evidence>
<keyword evidence="7" id="KW-1185">Reference proteome</keyword>